<dbReference type="InterPro" id="IPR000307">
    <property type="entry name" value="Ribosomal_bS16"/>
</dbReference>
<evidence type="ECO:0000313" key="9">
    <source>
        <dbReference type="Proteomes" id="UP000694925"/>
    </source>
</evidence>
<dbReference type="GO" id="GO:0005763">
    <property type="term" value="C:mitochondrial small ribosomal subunit"/>
    <property type="evidence" value="ECO:0007669"/>
    <property type="project" value="TreeGrafter"/>
</dbReference>
<dbReference type="Gene3D" id="3.30.1320.10">
    <property type="match status" value="1"/>
</dbReference>
<dbReference type="InterPro" id="IPR023803">
    <property type="entry name" value="Ribosomal_bS16_dom_sf"/>
</dbReference>
<evidence type="ECO:0000256" key="4">
    <source>
        <dbReference type="ARBA" id="ARBA00023128"/>
    </source>
</evidence>
<keyword evidence="3 10" id="KW-0689">Ribosomal protein</keyword>
<proteinExistence type="inferred from homology"/>
<feature type="compositionally biased region" description="Basic and acidic residues" evidence="8">
    <location>
        <begin position="115"/>
        <end position="136"/>
    </location>
</feature>
<gene>
    <name evidence="10" type="primary">LOC108627910</name>
</gene>
<evidence type="ECO:0000256" key="1">
    <source>
        <dbReference type="ARBA" id="ARBA00004173"/>
    </source>
</evidence>
<dbReference type="NCBIfam" id="TIGR00002">
    <property type="entry name" value="S16"/>
    <property type="match status" value="1"/>
</dbReference>
<evidence type="ECO:0000256" key="6">
    <source>
        <dbReference type="ARBA" id="ARBA00035263"/>
    </source>
</evidence>
<keyword evidence="5" id="KW-0687">Ribonucleoprotein</keyword>
<evidence type="ECO:0000256" key="5">
    <source>
        <dbReference type="ARBA" id="ARBA00023274"/>
    </source>
</evidence>
<evidence type="ECO:0000256" key="3">
    <source>
        <dbReference type="ARBA" id="ARBA00022980"/>
    </source>
</evidence>
<feature type="region of interest" description="Disordered" evidence="8">
    <location>
        <begin position="113"/>
        <end position="136"/>
    </location>
</feature>
<dbReference type="SUPFAM" id="SSF54565">
    <property type="entry name" value="Ribosomal protein S16"/>
    <property type="match status" value="1"/>
</dbReference>
<dbReference type="AlphaFoldDB" id="A0AAJ7J5I7"/>
<dbReference type="KEGG" id="ccal:108627910"/>
<evidence type="ECO:0000256" key="7">
    <source>
        <dbReference type="ARBA" id="ARBA00035438"/>
    </source>
</evidence>
<comment type="subcellular location">
    <subcellularLocation>
        <location evidence="1">Mitochondrion</location>
    </subcellularLocation>
</comment>
<dbReference type="GO" id="GO:0003735">
    <property type="term" value="F:structural constituent of ribosome"/>
    <property type="evidence" value="ECO:0007669"/>
    <property type="project" value="InterPro"/>
</dbReference>
<dbReference type="RefSeq" id="XP_017884992.1">
    <property type="nucleotide sequence ID" value="XM_018029503.2"/>
</dbReference>
<dbReference type="CTD" id="51021"/>
<dbReference type="Proteomes" id="UP000694925">
    <property type="component" value="Unplaced"/>
</dbReference>
<dbReference type="PANTHER" id="PTHR12919:SF20">
    <property type="entry name" value="SMALL RIBOSOMAL SUBUNIT PROTEIN BS16M"/>
    <property type="match status" value="1"/>
</dbReference>
<keyword evidence="4" id="KW-0496">Mitochondrion</keyword>
<sequence length="136" mass="15420">MPRLPLHPSSGTGQISAFRKSIRFARYGCANRPFYHIVVMDLKLNQHKPPIEQLGTYDPLPNKYNEKLISLNLERLQYWLGQKPAISKPVANLLGLAGFFPIHPQTYMTAWRNRRAQDEASKTTEPESDTKAEAAG</sequence>
<evidence type="ECO:0000256" key="2">
    <source>
        <dbReference type="ARBA" id="ARBA00006668"/>
    </source>
</evidence>
<evidence type="ECO:0000313" key="10">
    <source>
        <dbReference type="RefSeq" id="XP_017884992.1"/>
    </source>
</evidence>
<dbReference type="FunFam" id="3.30.1320.10:FF:000004">
    <property type="entry name" value="28S ribosomal protein S16, mitochondrial"/>
    <property type="match status" value="1"/>
</dbReference>
<dbReference type="GO" id="GO:0005743">
    <property type="term" value="C:mitochondrial inner membrane"/>
    <property type="evidence" value="ECO:0007669"/>
    <property type="project" value="UniProtKB-ARBA"/>
</dbReference>
<dbReference type="PANTHER" id="PTHR12919">
    <property type="entry name" value="30S RIBOSOMAL PROTEIN S16"/>
    <property type="match status" value="1"/>
</dbReference>
<dbReference type="GeneID" id="108627910"/>
<dbReference type="HAMAP" id="MF_00385">
    <property type="entry name" value="Ribosomal_bS16"/>
    <property type="match status" value="1"/>
</dbReference>
<name>A0AAJ7J5I7_9HYME</name>
<accession>A0AAJ7J5I7</accession>
<keyword evidence="9" id="KW-1185">Reference proteome</keyword>
<dbReference type="GO" id="GO:0032543">
    <property type="term" value="P:mitochondrial translation"/>
    <property type="evidence" value="ECO:0007669"/>
    <property type="project" value="TreeGrafter"/>
</dbReference>
<reference evidence="10" key="1">
    <citation type="submission" date="2025-08" db="UniProtKB">
        <authorList>
            <consortium name="RefSeq"/>
        </authorList>
    </citation>
    <scope>IDENTIFICATION</scope>
    <source>
        <tissue evidence="10">Whole body</tissue>
    </source>
</reference>
<evidence type="ECO:0000256" key="8">
    <source>
        <dbReference type="SAM" id="MobiDB-lite"/>
    </source>
</evidence>
<comment type="similarity">
    <text evidence="2">Belongs to the bacterial ribosomal protein bS16 family.</text>
</comment>
<protein>
    <recommendedName>
        <fullName evidence="6">Small ribosomal subunit protein bS16m</fullName>
    </recommendedName>
    <alternativeName>
        <fullName evidence="7">28S ribosomal protein S16, mitochondrial</fullName>
    </alternativeName>
</protein>
<organism evidence="9 10">
    <name type="scientific">Ceratina calcarata</name>
    <dbReference type="NCBI Taxonomy" id="156304"/>
    <lineage>
        <taxon>Eukaryota</taxon>
        <taxon>Metazoa</taxon>
        <taxon>Ecdysozoa</taxon>
        <taxon>Arthropoda</taxon>
        <taxon>Hexapoda</taxon>
        <taxon>Insecta</taxon>
        <taxon>Pterygota</taxon>
        <taxon>Neoptera</taxon>
        <taxon>Endopterygota</taxon>
        <taxon>Hymenoptera</taxon>
        <taxon>Apocrita</taxon>
        <taxon>Aculeata</taxon>
        <taxon>Apoidea</taxon>
        <taxon>Anthophila</taxon>
        <taxon>Apidae</taxon>
        <taxon>Ceratina</taxon>
        <taxon>Zadontomerus</taxon>
    </lineage>
</organism>
<dbReference type="Pfam" id="PF00886">
    <property type="entry name" value="Ribosomal_S16"/>
    <property type="match status" value="1"/>
</dbReference>